<feature type="compositionally biased region" description="Basic and acidic residues" evidence="1">
    <location>
        <begin position="338"/>
        <end position="349"/>
    </location>
</feature>
<evidence type="ECO:0000259" key="2">
    <source>
        <dbReference type="Pfam" id="PF14111"/>
    </source>
</evidence>
<feature type="compositionally biased region" description="Polar residues" evidence="1">
    <location>
        <begin position="319"/>
        <end position="330"/>
    </location>
</feature>
<proteinExistence type="predicted"/>
<evidence type="ECO:0000256" key="1">
    <source>
        <dbReference type="SAM" id="MobiDB-lite"/>
    </source>
</evidence>
<dbReference type="SUPFAM" id="SSF56219">
    <property type="entry name" value="DNase I-like"/>
    <property type="match status" value="1"/>
</dbReference>
<gene>
    <name evidence="3" type="ORF">Din_036838</name>
</gene>
<name>A0A5B7BES6_DAVIN</name>
<reference evidence="3" key="1">
    <citation type="submission" date="2019-08" db="EMBL/GenBank/DDBJ databases">
        <title>Reference gene set and small RNA set construction with multiple tissues from Davidia involucrata Baill.</title>
        <authorList>
            <person name="Yang H."/>
            <person name="Zhou C."/>
            <person name="Li G."/>
            <person name="Wang J."/>
            <person name="Gao P."/>
            <person name="Wang M."/>
            <person name="Wang R."/>
            <person name="Zhao Y."/>
        </authorList>
    </citation>
    <scope>NUCLEOTIDE SEQUENCE</scope>
    <source>
        <tissue evidence="3">Mixed with DoveR01_LX</tissue>
    </source>
</reference>
<feature type="region of interest" description="Disordered" evidence="1">
    <location>
        <begin position="69"/>
        <end position="91"/>
    </location>
</feature>
<dbReference type="AlphaFoldDB" id="A0A5B7BES6"/>
<dbReference type="PANTHER" id="PTHR33233:SF17">
    <property type="entry name" value="DUF4283 DOMAIN-CONTAINING PROTEIN"/>
    <property type="match status" value="1"/>
</dbReference>
<dbReference type="Pfam" id="PF14111">
    <property type="entry name" value="DUF4283"/>
    <property type="match status" value="1"/>
</dbReference>
<dbReference type="InterPro" id="IPR036691">
    <property type="entry name" value="Endo/exonu/phosph_ase_sf"/>
</dbReference>
<dbReference type="EMBL" id="GHES01036838">
    <property type="protein sequence ID" value="MPA67397.1"/>
    <property type="molecule type" value="Transcribed_RNA"/>
</dbReference>
<feature type="region of interest" description="Disordered" evidence="1">
    <location>
        <begin position="1"/>
        <end position="20"/>
    </location>
</feature>
<dbReference type="Gene3D" id="3.60.10.10">
    <property type="entry name" value="Endonuclease/exonuclease/phosphatase"/>
    <property type="match status" value="1"/>
</dbReference>
<feature type="region of interest" description="Disordered" evidence="1">
    <location>
        <begin position="366"/>
        <end position="405"/>
    </location>
</feature>
<dbReference type="InterPro" id="IPR025558">
    <property type="entry name" value="DUF4283"/>
</dbReference>
<protein>
    <recommendedName>
        <fullName evidence="2">DUF4283 domain-containing protein</fullName>
    </recommendedName>
</protein>
<accession>A0A5B7BES6</accession>
<dbReference type="PANTHER" id="PTHR33233">
    <property type="entry name" value="ENDONUCLEASE/EXONUCLEASE/PHOSPHATASE"/>
    <property type="match status" value="1"/>
</dbReference>
<organism evidence="3">
    <name type="scientific">Davidia involucrata</name>
    <name type="common">Dove tree</name>
    <dbReference type="NCBI Taxonomy" id="16924"/>
    <lineage>
        <taxon>Eukaryota</taxon>
        <taxon>Viridiplantae</taxon>
        <taxon>Streptophyta</taxon>
        <taxon>Embryophyta</taxon>
        <taxon>Tracheophyta</taxon>
        <taxon>Spermatophyta</taxon>
        <taxon>Magnoliopsida</taxon>
        <taxon>eudicotyledons</taxon>
        <taxon>Gunneridae</taxon>
        <taxon>Pentapetalae</taxon>
        <taxon>asterids</taxon>
        <taxon>Cornales</taxon>
        <taxon>Nyssaceae</taxon>
        <taxon>Davidia</taxon>
    </lineage>
</organism>
<feature type="region of interest" description="Disordered" evidence="1">
    <location>
        <begin position="319"/>
        <end position="349"/>
    </location>
</feature>
<evidence type="ECO:0000313" key="3">
    <source>
        <dbReference type="EMBL" id="MPA67397.1"/>
    </source>
</evidence>
<sequence length="573" mass="64881">MVARDNPLHNSASGDVPEIQKSNCNEISGLHVAPDGNMQQHPNEIQTWSNRLTTNLVANNVRSAQIGEFPALNSNDPPIQAEDDQLDQDKGKTKPWNKLFEANRVKANGLQLHYVPSPVQDRVILEHHEVAEEIEKWSKSLVGYVMGGKPSFKMMLNFIRNRWKNLGNIRLHLLKSGMFLFEFDQEDNKQHVLDSGPWSFDNKPLLLKPWDPHLNLEKEGVESIPIWIRLPGLKFDMWSIDVLSKIVSKVGIPLFSDKLTASTGRISYARICVEVVINSTFPEEVTIEDVDGSVYLQKIEYEWLPLKCEECHVFGHSTTNCSNPGNQNVKPKSKQQRVRKEGATNQDAKDISTSVAEKFSCQENENHIANGGLGDSNTNDHKSNCQEPGPSTELDNVDPKPSPNGDIGEEYLPTSVTKIDNVYALPTKQKDLDCSYIFEVLDTLIEKGCKGKEMVIEPEIVGNDIVSTSSMSSAPIDKRTTITTRGRIRKKRQDRRWWYQQGVIPYMIKIVAWNIRGLNNPLKQKEVRKYARTQHPSIFCLSETKVKACNLDATFKKCFRDWNVIHNCPPQGV</sequence>
<feature type="domain" description="DUF4283" evidence="2">
    <location>
        <begin position="134"/>
        <end position="217"/>
    </location>
</feature>